<dbReference type="OrthoDB" id="9801056at2"/>
<dbReference type="InterPro" id="IPR001509">
    <property type="entry name" value="Epimerase_deHydtase"/>
</dbReference>
<dbReference type="InterPro" id="IPR051783">
    <property type="entry name" value="NAD(P)-dependent_oxidoreduct"/>
</dbReference>
<protein>
    <submittedName>
        <fullName evidence="2">NAD-dependent epimerase/dehydratase family protein</fullName>
    </submittedName>
</protein>
<dbReference type="Pfam" id="PF01370">
    <property type="entry name" value="Epimerase"/>
    <property type="match status" value="1"/>
</dbReference>
<gene>
    <name evidence="2" type="ORF">FAS41_05410</name>
</gene>
<keyword evidence="3" id="KW-1185">Reference proteome</keyword>
<sequence>MRHVHSVIEPRTVYGECLLKVLVTGASGFVGKYLGVALAQGGHRATGLCRQAALNSSYRDICIGDMTALAEWKQALDGCDVVIHLAARAHVLSGSSDEQSELEQFRRVNRDATLALAVEAARRGVRRFVFVSSIGVNGNSSGSTPFDESSTPAPHASYAVSKFEAEEGLLRLAADSAMDIVIIRPPLVYAFDAPGNFARLLQLVANPIPLPFGAVDNGKSLISVANLVDFIILCMTHPNAANERFIVADNGVVSIRELIAELAAGMGKKAFIFSVPERFLSGAAALVGRTRLYEQLCANLELDTRKAKRLLGWQPLQGLREGLREAGRKFVSTERADG</sequence>
<evidence type="ECO:0000313" key="2">
    <source>
        <dbReference type="EMBL" id="TLX80328.1"/>
    </source>
</evidence>
<dbReference type="AlphaFoldDB" id="A0A5R9RDT9"/>
<dbReference type="PANTHER" id="PTHR48079:SF6">
    <property type="entry name" value="NAD(P)-BINDING DOMAIN-CONTAINING PROTEIN-RELATED"/>
    <property type="match status" value="1"/>
</dbReference>
<name>A0A5R9RDT9_9PSED</name>
<feature type="domain" description="NAD-dependent epimerase/dehydratase" evidence="1">
    <location>
        <begin position="21"/>
        <end position="245"/>
    </location>
</feature>
<evidence type="ECO:0000259" key="1">
    <source>
        <dbReference type="Pfam" id="PF01370"/>
    </source>
</evidence>
<dbReference type="GO" id="GO:0004029">
    <property type="term" value="F:aldehyde dehydrogenase (NAD+) activity"/>
    <property type="evidence" value="ECO:0007669"/>
    <property type="project" value="TreeGrafter"/>
</dbReference>
<dbReference type="Gene3D" id="3.40.50.720">
    <property type="entry name" value="NAD(P)-binding Rossmann-like Domain"/>
    <property type="match status" value="1"/>
</dbReference>
<evidence type="ECO:0000313" key="3">
    <source>
        <dbReference type="Proteomes" id="UP000306635"/>
    </source>
</evidence>
<dbReference type="PANTHER" id="PTHR48079">
    <property type="entry name" value="PROTEIN YEEZ"/>
    <property type="match status" value="1"/>
</dbReference>
<organism evidence="2 3">
    <name type="scientific">Pseudomonas nicosulfuronedens</name>
    <dbReference type="NCBI Taxonomy" id="2571105"/>
    <lineage>
        <taxon>Bacteria</taxon>
        <taxon>Pseudomonadati</taxon>
        <taxon>Pseudomonadota</taxon>
        <taxon>Gammaproteobacteria</taxon>
        <taxon>Pseudomonadales</taxon>
        <taxon>Pseudomonadaceae</taxon>
        <taxon>Pseudomonas</taxon>
    </lineage>
</organism>
<dbReference type="GO" id="GO:0005737">
    <property type="term" value="C:cytoplasm"/>
    <property type="evidence" value="ECO:0007669"/>
    <property type="project" value="TreeGrafter"/>
</dbReference>
<dbReference type="SUPFAM" id="SSF51735">
    <property type="entry name" value="NAD(P)-binding Rossmann-fold domains"/>
    <property type="match status" value="1"/>
</dbReference>
<proteinExistence type="predicted"/>
<dbReference type="EMBL" id="SWDV01000003">
    <property type="protein sequence ID" value="TLX80328.1"/>
    <property type="molecule type" value="Genomic_DNA"/>
</dbReference>
<dbReference type="Proteomes" id="UP000306635">
    <property type="component" value="Unassembled WGS sequence"/>
</dbReference>
<accession>A0A5R9RDT9</accession>
<comment type="caution">
    <text evidence="2">The sequence shown here is derived from an EMBL/GenBank/DDBJ whole genome shotgun (WGS) entry which is preliminary data.</text>
</comment>
<dbReference type="InterPro" id="IPR036291">
    <property type="entry name" value="NAD(P)-bd_dom_sf"/>
</dbReference>
<reference evidence="2 3" key="1">
    <citation type="submission" date="2019-04" db="EMBL/GenBank/DDBJ databases">
        <authorList>
            <person name="Li M."/>
        </authorList>
    </citation>
    <scope>NUCLEOTIDE SEQUENCE [LARGE SCALE GENOMIC DNA]</scope>
    <source>
        <strain evidence="2 3">LAM1902</strain>
    </source>
</reference>